<feature type="transmembrane region" description="Helical" evidence="2">
    <location>
        <begin position="176"/>
        <end position="196"/>
    </location>
</feature>
<gene>
    <name evidence="3" type="ORF">EIN_146370</name>
</gene>
<evidence type="ECO:0000256" key="2">
    <source>
        <dbReference type="SAM" id="Phobius"/>
    </source>
</evidence>
<organism evidence="3 4">
    <name type="scientific">Entamoeba invadens IP1</name>
    <dbReference type="NCBI Taxonomy" id="370355"/>
    <lineage>
        <taxon>Eukaryota</taxon>
        <taxon>Amoebozoa</taxon>
        <taxon>Evosea</taxon>
        <taxon>Archamoebae</taxon>
        <taxon>Mastigamoebida</taxon>
        <taxon>Entamoebidae</taxon>
        <taxon>Entamoeba</taxon>
    </lineage>
</organism>
<feature type="transmembrane region" description="Helical" evidence="2">
    <location>
        <begin position="134"/>
        <end position="156"/>
    </location>
</feature>
<feature type="transmembrane region" description="Helical" evidence="2">
    <location>
        <begin position="208"/>
        <end position="230"/>
    </location>
</feature>
<sequence length="357" mass="40880">MTQTPQDVELELNTKSKADSQESSQSFSSLGHEGSQQSKKSDTKEPKDIDIDADKVKEIENEANKDSKSGSDTSKEPLKGETKKTELKSIDKEDYNNEEISEEDVEPFVEVESVDSAPDDLMFAHLKQQLWKTVLVCVGPFLSTLIIGTIITGSYHPSKDAQTKFYNKIGEFDERANLLYAFFFSGILLGAIPEIIKSIARKQKPFVFCYRVLCGIIFYSFRGVIEHIWLRLMYTALKNVDDVTLRRISLVIIDQASFSLVFKIPLDALYLTYSKYSNPITFYKQFSLKTFIYDQFTTTLVANVICWIPGTAFFYTVEHLLWFPFNLLLSFFDLLIISIEIALLEKYTHNKNTQKVE</sequence>
<evidence type="ECO:0000313" key="4">
    <source>
        <dbReference type="Proteomes" id="UP000014680"/>
    </source>
</evidence>
<evidence type="ECO:0000313" key="3">
    <source>
        <dbReference type="EMBL" id="ELP87633.1"/>
    </source>
</evidence>
<feature type="transmembrane region" description="Helical" evidence="2">
    <location>
        <begin position="292"/>
        <end position="315"/>
    </location>
</feature>
<dbReference type="Proteomes" id="UP000014680">
    <property type="component" value="Unassembled WGS sequence"/>
</dbReference>
<keyword evidence="2" id="KW-1133">Transmembrane helix</keyword>
<dbReference type="RefSeq" id="XP_004254404.1">
    <property type="nucleotide sequence ID" value="XM_004254356.1"/>
</dbReference>
<keyword evidence="2" id="KW-0472">Membrane</keyword>
<feature type="region of interest" description="Disordered" evidence="1">
    <location>
        <begin position="1"/>
        <end position="104"/>
    </location>
</feature>
<accession>L7FLU7</accession>
<proteinExistence type="predicted"/>
<keyword evidence="4" id="KW-1185">Reference proteome</keyword>
<evidence type="ECO:0000256" key="1">
    <source>
        <dbReference type="SAM" id="MobiDB-lite"/>
    </source>
</evidence>
<keyword evidence="2" id="KW-0812">Transmembrane</keyword>
<dbReference type="AlphaFoldDB" id="L7FLU7"/>
<protein>
    <submittedName>
        <fullName evidence="3">Uncharacterized protein</fullName>
    </submittedName>
</protein>
<name>L7FLU7_ENTIV</name>
<dbReference type="KEGG" id="eiv:EIN_146370"/>
<feature type="transmembrane region" description="Helical" evidence="2">
    <location>
        <begin position="321"/>
        <end position="344"/>
    </location>
</feature>
<feature type="compositionally biased region" description="Low complexity" evidence="1">
    <location>
        <begin position="21"/>
        <end position="35"/>
    </location>
</feature>
<dbReference type="GeneID" id="14886583"/>
<dbReference type="VEuPathDB" id="AmoebaDB:EIN_146370"/>
<dbReference type="EMBL" id="KB206843">
    <property type="protein sequence ID" value="ELP87633.1"/>
    <property type="molecule type" value="Genomic_DNA"/>
</dbReference>
<feature type="compositionally biased region" description="Basic and acidic residues" evidence="1">
    <location>
        <begin position="39"/>
        <end position="95"/>
    </location>
</feature>
<reference evidence="3 4" key="1">
    <citation type="submission" date="2012-10" db="EMBL/GenBank/DDBJ databases">
        <authorList>
            <person name="Zafar N."/>
            <person name="Inman J."/>
            <person name="Hall N."/>
            <person name="Lorenzi H."/>
            <person name="Caler E."/>
        </authorList>
    </citation>
    <scope>NUCLEOTIDE SEQUENCE [LARGE SCALE GENOMIC DNA]</scope>
    <source>
        <strain evidence="3 4">IP1</strain>
    </source>
</reference>